<proteinExistence type="predicted"/>
<sequence length="80" mass="9784">MFVWQDKKNRIKNKKPKTKDKQARFVDVQDAELLSKDQLKRIKQNRTCATRVSGKRKHKLLKRIRHQQKEKIRMDSKKRI</sequence>
<evidence type="ECO:0000313" key="1">
    <source>
        <dbReference type="EMBL" id="VDI04928.1"/>
    </source>
</evidence>
<dbReference type="EMBL" id="UYJE01001770">
    <property type="protein sequence ID" value="VDI04928.1"/>
    <property type="molecule type" value="Genomic_DNA"/>
</dbReference>
<dbReference type="OrthoDB" id="6152136at2759"/>
<name>A0A8B6CHR4_MYTGA</name>
<dbReference type="Proteomes" id="UP000596742">
    <property type="component" value="Unassembled WGS sequence"/>
</dbReference>
<protein>
    <submittedName>
        <fullName evidence="1">Uncharacterized protein</fullName>
    </submittedName>
</protein>
<keyword evidence="2" id="KW-1185">Reference proteome</keyword>
<gene>
    <name evidence="1" type="ORF">MGAL_10B061067</name>
</gene>
<accession>A0A8B6CHR4</accession>
<evidence type="ECO:0000313" key="2">
    <source>
        <dbReference type="Proteomes" id="UP000596742"/>
    </source>
</evidence>
<comment type="caution">
    <text evidence="1">The sequence shown here is derived from an EMBL/GenBank/DDBJ whole genome shotgun (WGS) entry which is preliminary data.</text>
</comment>
<organism evidence="1 2">
    <name type="scientific">Mytilus galloprovincialis</name>
    <name type="common">Mediterranean mussel</name>
    <dbReference type="NCBI Taxonomy" id="29158"/>
    <lineage>
        <taxon>Eukaryota</taxon>
        <taxon>Metazoa</taxon>
        <taxon>Spiralia</taxon>
        <taxon>Lophotrochozoa</taxon>
        <taxon>Mollusca</taxon>
        <taxon>Bivalvia</taxon>
        <taxon>Autobranchia</taxon>
        <taxon>Pteriomorphia</taxon>
        <taxon>Mytilida</taxon>
        <taxon>Mytiloidea</taxon>
        <taxon>Mytilidae</taxon>
        <taxon>Mytilinae</taxon>
        <taxon>Mytilus</taxon>
    </lineage>
</organism>
<dbReference type="AlphaFoldDB" id="A0A8B6CHR4"/>
<reference evidence="1" key="1">
    <citation type="submission" date="2018-11" db="EMBL/GenBank/DDBJ databases">
        <authorList>
            <person name="Alioto T."/>
            <person name="Alioto T."/>
        </authorList>
    </citation>
    <scope>NUCLEOTIDE SEQUENCE</scope>
</reference>